<keyword evidence="8" id="KW-1185">Reference proteome</keyword>
<evidence type="ECO:0000256" key="4">
    <source>
        <dbReference type="RuleBase" id="RU003719"/>
    </source>
</evidence>
<dbReference type="SUPFAM" id="SSF52283">
    <property type="entry name" value="Formate/glycerate dehydrogenase catalytic domain-like"/>
    <property type="match status" value="1"/>
</dbReference>
<evidence type="ECO:0000313" key="7">
    <source>
        <dbReference type="EMBL" id="ABW18271.1"/>
    </source>
</evidence>
<dbReference type="STRING" id="350688.Clos_0712"/>
<reference evidence="8" key="1">
    <citation type="submission" date="2007-10" db="EMBL/GenBank/DDBJ databases">
        <title>Complete genome of Alkaliphilus oremlandii OhILAs.</title>
        <authorList>
            <person name="Copeland A."/>
            <person name="Lucas S."/>
            <person name="Lapidus A."/>
            <person name="Barry K."/>
            <person name="Detter J.C."/>
            <person name="Glavina del Rio T."/>
            <person name="Hammon N."/>
            <person name="Israni S."/>
            <person name="Dalin E."/>
            <person name="Tice H."/>
            <person name="Pitluck S."/>
            <person name="Chain P."/>
            <person name="Malfatti S."/>
            <person name="Shin M."/>
            <person name="Vergez L."/>
            <person name="Schmutz J."/>
            <person name="Larimer F."/>
            <person name="Land M."/>
            <person name="Hauser L."/>
            <person name="Kyrpides N."/>
            <person name="Mikhailova N."/>
            <person name="Stolz J.F."/>
            <person name="Dawson A."/>
            <person name="Fisher E."/>
            <person name="Crable B."/>
            <person name="Perera E."/>
            <person name="Lisak J."/>
            <person name="Ranganathan M."/>
            <person name="Basu P."/>
            <person name="Richardson P."/>
        </authorList>
    </citation>
    <scope>NUCLEOTIDE SEQUENCE [LARGE SCALE GENOMIC DNA]</scope>
    <source>
        <strain evidence="8">OhILAs</strain>
    </source>
</reference>
<keyword evidence="3" id="KW-0520">NAD</keyword>
<dbReference type="CDD" id="cd12155">
    <property type="entry name" value="PGDH_1"/>
    <property type="match status" value="1"/>
</dbReference>
<dbReference type="GO" id="GO:0016616">
    <property type="term" value="F:oxidoreductase activity, acting on the CH-OH group of donors, NAD or NADP as acceptor"/>
    <property type="evidence" value="ECO:0007669"/>
    <property type="project" value="InterPro"/>
</dbReference>
<evidence type="ECO:0000313" key="8">
    <source>
        <dbReference type="Proteomes" id="UP000000269"/>
    </source>
</evidence>
<dbReference type="Pfam" id="PF02826">
    <property type="entry name" value="2-Hacid_dh_C"/>
    <property type="match status" value="1"/>
</dbReference>
<dbReference type="PANTHER" id="PTHR43333:SF1">
    <property type="entry name" value="D-ISOMER SPECIFIC 2-HYDROXYACID DEHYDROGENASE NAD-BINDING DOMAIN-CONTAINING PROTEIN"/>
    <property type="match status" value="1"/>
</dbReference>
<dbReference type="HOGENOM" id="CLU_019796_1_0_9"/>
<proteinExistence type="inferred from homology"/>
<evidence type="ECO:0000259" key="5">
    <source>
        <dbReference type="Pfam" id="PF00389"/>
    </source>
</evidence>
<comment type="similarity">
    <text evidence="1 4">Belongs to the D-isomer specific 2-hydroxyacid dehydrogenase family.</text>
</comment>
<dbReference type="AlphaFoldDB" id="A8MMA4"/>
<dbReference type="InterPro" id="IPR006140">
    <property type="entry name" value="D-isomer_DH_NAD-bd"/>
</dbReference>
<dbReference type="OrthoDB" id="9805416at2"/>
<dbReference type="PANTHER" id="PTHR43333">
    <property type="entry name" value="2-HACID_DH_C DOMAIN-CONTAINING PROTEIN"/>
    <property type="match status" value="1"/>
</dbReference>
<feature type="domain" description="D-isomer specific 2-hydroxyacid dehydrogenase NAD-binding" evidence="6">
    <location>
        <begin position="105"/>
        <end position="275"/>
    </location>
</feature>
<dbReference type="InterPro" id="IPR036291">
    <property type="entry name" value="NAD(P)-bd_dom_sf"/>
</dbReference>
<evidence type="ECO:0000259" key="6">
    <source>
        <dbReference type="Pfam" id="PF02826"/>
    </source>
</evidence>
<dbReference type="Gene3D" id="3.40.50.720">
    <property type="entry name" value="NAD(P)-binding Rossmann-like Domain"/>
    <property type="match status" value="2"/>
</dbReference>
<protein>
    <submittedName>
        <fullName evidence="7">D-isomer specific 2-hydroxyacid dehydrogenase NAD-binding</fullName>
    </submittedName>
</protein>
<dbReference type="RefSeq" id="WP_012158585.1">
    <property type="nucleotide sequence ID" value="NC_009922.1"/>
</dbReference>
<dbReference type="eggNOG" id="COG0111">
    <property type="taxonomic scope" value="Bacteria"/>
</dbReference>
<dbReference type="SUPFAM" id="SSF51735">
    <property type="entry name" value="NAD(P)-binding Rossmann-fold domains"/>
    <property type="match status" value="1"/>
</dbReference>
<evidence type="ECO:0000256" key="2">
    <source>
        <dbReference type="ARBA" id="ARBA00023002"/>
    </source>
</evidence>
<dbReference type="GO" id="GO:0051287">
    <property type="term" value="F:NAD binding"/>
    <property type="evidence" value="ECO:0007669"/>
    <property type="project" value="InterPro"/>
</dbReference>
<gene>
    <name evidence="7" type="ordered locus">Clos_0712</name>
</gene>
<accession>A8MMA4</accession>
<name>A8MMA4_ALKOO</name>
<dbReference type="KEGG" id="aoe:Clos_0712"/>
<evidence type="ECO:0000256" key="1">
    <source>
        <dbReference type="ARBA" id="ARBA00005854"/>
    </source>
</evidence>
<evidence type="ECO:0000256" key="3">
    <source>
        <dbReference type="ARBA" id="ARBA00023027"/>
    </source>
</evidence>
<keyword evidence="2 4" id="KW-0560">Oxidoreductase</keyword>
<dbReference type="Proteomes" id="UP000000269">
    <property type="component" value="Chromosome"/>
</dbReference>
<dbReference type="InterPro" id="IPR006139">
    <property type="entry name" value="D-isomer_2_OHA_DH_cat_dom"/>
</dbReference>
<sequence length="313" mass="36079">MKALFTHNLGEENFDKIRALGYEVVEMRENEAVYNEDIADVEVLLCYHPFDTLDISKMKNLKWIQLFSAGVNQVPADVVLNNNITLTNNRGGYSIPMGEWIVLKTLELYKKSAELYSYQKEKKWHMNSRLLELYGRTITFIGTGSIAKEGAKRFQGFGTTVIGINTKGNETEYFNKCYPIDQLDEVLTYSDVVVLTLPYTDQTHHLINKERLEKMKKDAAIINVSRGSIINEEHLIAHLKQGNLLGAALDVFETEPLSVESPLWEMDNVIVTAHNSWMSEMRDQRRFYTAFENMRRYAKGEELMNVINLKRGY</sequence>
<organism evidence="7 8">
    <name type="scientific">Alkaliphilus oremlandii (strain OhILAs)</name>
    <name type="common">Clostridium oremlandii (strain OhILAs)</name>
    <dbReference type="NCBI Taxonomy" id="350688"/>
    <lineage>
        <taxon>Bacteria</taxon>
        <taxon>Bacillati</taxon>
        <taxon>Bacillota</taxon>
        <taxon>Clostridia</taxon>
        <taxon>Peptostreptococcales</taxon>
        <taxon>Natronincolaceae</taxon>
        <taxon>Alkaliphilus</taxon>
    </lineage>
</organism>
<dbReference type="EMBL" id="CP000853">
    <property type="protein sequence ID" value="ABW18271.1"/>
    <property type="molecule type" value="Genomic_DNA"/>
</dbReference>
<dbReference type="Pfam" id="PF00389">
    <property type="entry name" value="2-Hacid_dh"/>
    <property type="match status" value="1"/>
</dbReference>
<feature type="domain" description="D-isomer specific 2-hydroxyacid dehydrogenase catalytic" evidence="5">
    <location>
        <begin position="8"/>
        <end position="308"/>
    </location>
</feature>